<dbReference type="EnsemblMetazoa" id="XM_019999292.1">
    <property type="protein sequence ID" value="XP_019854851.1"/>
    <property type="gene ID" value="LOC109583813"/>
</dbReference>
<proteinExistence type="predicted"/>
<evidence type="ECO:0000259" key="2">
    <source>
        <dbReference type="PROSITE" id="PS50033"/>
    </source>
</evidence>
<dbReference type="AlphaFoldDB" id="A0A1X7UEK7"/>
<feature type="region of interest" description="Disordered" evidence="1">
    <location>
        <begin position="105"/>
        <end position="126"/>
    </location>
</feature>
<sequence length="268" mass="29445">MTESESDVFVHKGRKFRRISQSSPSLPRDDANSSPVPRYSLQAPPAIAAHPVPSRSLILPPPQPLSSKQSRPMSARGRPKPNAILASKLDPVNEYRMEFALQHSQPLPPISSQQSSPKPTIQSRPEHQSKLLEVDSAVDLDFTSQCGTPIDIPLSILRTLNSNSIITTSTTPNNSPKQALKETLKAREGTTSVQLGLKLPNSERIQHEFPLNATINDVIKYAEKESGIDLKDCIVSTNGLTRTALNDKQLTLNDSNITVRTVLYFSLP</sequence>
<evidence type="ECO:0000313" key="4">
    <source>
        <dbReference type="Proteomes" id="UP000007879"/>
    </source>
</evidence>
<keyword evidence="4" id="KW-1185">Reference proteome</keyword>
<feature type="domain" description="UBX" evidence="2">
    <location>
        <begin position="188"/>
        <end position="265"/>
    </location>
</feature>
<evidence type="ECO:0000313" key="3">
    <source>
        <dbReference type="EnsemblMetazoa" id="Aqu2.1.25921_001"/>
    </source>
</evidence>
<dbReference type="KEGG" id="aqu:109583813"/>
<dbReference type="Gene3D" id="3.10.20.90">
    <property type="entry name" value="Phosphatidylinositol 3-kinase Catalytic Subunit, Chain A, domain 1"/>
    <property type="match status" value="1"/>
</dbReference>
<gene>
    <name evidence="3" type="primary">109583813</name>
</gene>
<feature type="compositionally biased region" description="Low complexity" evidence="1">
    <location>
        <begin position="105"/>
        <end position="123"/>
    </location>
</feature>
<dbReference type="Proteomes" id="UP000007879">
    <property type="component" value="Unassembled WGS sequence"/>
</dbReference>
<reference evidence="3" key="2">
    <citation type="submission" date="2017-05" db="UniProtKB">
        <authorList>
            <consortium name="EnsemblMetazoa"/>
        </authorList>
    </citation>
    <scope>IDENTIFICATION</scope>
</reference>
<dbReference type="SUPFAM" id="SSF54236">
    <property type="entry name" value="Ubiquitin-like"/>
    <property type="match status" value="1"/>
</dbReference>
<dbReference type="PROSITE" id="PS50033">
    <property type="entry name" value="UBX"/>
    <property type="match status" value="1"/>
</dbReference>
<protein>
    <recommendedName>
        <fullName evidence="2">UBX domain-containing protein</fullName>
    </recommendedName>
</protein>
<organism evidence="3">
    <name type="scientific">Amphimedon queenslandica</name>
    <name type="common">Sponge</name>
    <dbReference type="NCBI Taxonomy" id="400682"/>
    <lineage>
        <taxon>Eukaryota</taxon>
        <taxon>Metazoa</taxon>
        <taxon>Porifera</taxon>
        <taxon>Demospongiae</taxon>
        <taxon>Heteroscleromorpha</taxon>
        <taxon>Haplosclerida</taxon>
        <taxon>Niphatidae</taxon>
        <taxon>Amphimedon</taxon>
    </lineage>
</organism>
<accession>A0A1X7UEK7</accession>
<dbReference type="EnsemblMetazoa" id="Aqu2.1.25921_001">
    <property type="protein sequence ID" value="Aqu2.1.25921_001"/>
    <property type="gene ID" value="Aqu2.1.25921"/>
</dbReference>
<feature type="region of interest" description="Disordered" evidence="1">
    <location>
        <begin position="1"/>
        <end position="87"/>
    </location>
</feature>
<name>A0A1X7UEK7_AMPQE</name>
<dbReference type="InterPro" id="IPR029071">
    <property type="entry name" value="Ubiquitin-like_domsf"/>
</dbReference>
<dbReference type="InParanoid" id="A0A1X7UEK7"/>
<reference evidence="4" key="1">
    <citation type="journal article" date="2010" name="Nature">
        <title>The Amphimedon queenslandica genome and the evolution of animal complexity.</title>
        <authorList>
            <person name="Srivastava M."/>
            <person name="Simakov O."/>
            <person name="Chapman J."/>
            <person name="Fahey B."/>
            <person name="Gauthier M.E."/>
            <person name="Mitros T."/>
            <person name="Richards G.S."/>
            <person name="Conaco C."/>
            <person name="Dacre M."/>
            <person name="Hellsten U."/>
            <person name="Larroux C."/>
            <person name="Putnam N.H."/>
            <person name="Stanke M."/>
            <person name="Adamska M."/>
            <person name="Darling A."/>
            <person name="Degnan S.M."/>
            <person name="Oakley T.H."/>
            <person name="Plachetzki D.C."/>
            <person name="Zhai Y."/>
            <person name="Adamski M."/>
            <person name="Calcino A."/>
            <person name="Cummins S.F."/>
            <person name="Goodstein D.M."/>
            <person name="Harris C."/>
            <person name="Jackson D.J."/>
            <person name="Leys S.P."/>
            <person name="Shu S."/>
            <person name="Woodcroft B.J."/>
            <person name="Vervoort M."/>
            <person name="Kosik K.S."/>
            <person name="Manning G."/>
            <person name="Degnan B.M."/>
            <person name="Rokhsar D.S."/>
        </authorList>
    </citation>
    <scope>NUCLEOTIDE SEQUENCE [LARGE SCALE GENOMIC DNA]</scope>
</reference>
<evidence type="ECO:0000256" key="1">
    <source>
        <dbReference type="SAM" id="MobiDB-lite"/>
    </source>
</evidence>
<dbReference type="InterPro" id="IPR001012">
    <property type="entry name" value="UBX_dom"/>
</dbReference>